<reference evidence="2" key="2">
    <citation type="journal article" date="2021" name="PeerJ">
        <title>Extensive microbial diversity within the chicken gut microbiome revealed by metagenomics and culture.</title>
        <authorList>
            <person name="Gilroy R."/>
            <person name="Ravi A."/>
            <person name="Getino M."/>
            <person name="Pursley I."/>
            <person name="Horton D.L."/>
            <person name="Alikhan N.F."/>
            <person name="Baker D."/>
            <person name="Gharbi K."/>
            <person name="Hall N."/>
            <person name="Watson M."/>
            <person name="Adriaenssens E.M."/>
            <person name="Foster-Nyarko E."/>
            <person name="Jarju S."/>
            <person name="Secka A."/>
            <person name="Antonio M."/>
            <person name="Oren A."/>
            <person name="Chaudhuri R.R."/>
            <person name="La Ragione R."/>
            <person name="Hildebrand F."/>
            <person name="Pallen M.J."/>
        </authorList>
    </citation>
    <scope>NUCLEOTIDE SEQUENCE</scope>
    <source>
        <strain evidence="2">ChiW3-316</strain>
    </source>
</reference>
<comment type="caution">
    <text evidence="2">The sequence shown here is derived from an EMBL/GenBank/DDBJ whole genome shotgun (WGS) entry which is preliminary data.</text>
</comment>
<dbReference type="EMBL" id="DVNC01000028">
    <property type="protein sequence ID" value="HIU53292.1"/>
    <property type="molecule type" value="Genomic_DNA"/>
</dbReference>
<gene>
    <name evidence="2" type="ORF">IAD20_04340</name>
</gene>
<reference evidence="2" key="1">
    <citation type="submission" date="2020-10" db="EMBL/GenBank/DDBJ databases">
        <authorList>
            <person name="Gilroy R."/>
        </authorList>
    </citation>
    <scope>NUCLEOTIDE SEQUENCE</scope>
    <source>
        <strain evidence="2">ChiW3-316</strain>
    </source>
</reference>
<feature type="region of interest" description="Disordered" evidence="1">
    <location>
        <begin position="1"/>
        <end position="75"/>
    </location>
</feature>
<dbReference type="Proteomes" id="UP000824107">
    <property type="component" value="Unassembled WGS sequence"/>
</dbReference>
<name>A0A9D1M464_9PROT</name>
<evidence type="ECO:0000256" key="1">
    <source>
        <dbReference type="SAM" id="MobiDB-lite"/>
    </source>
</evidence>
<dbReference type="AlphaFoldDB" id="A0A9D1M464"/>
<evidence type="ECO:0000313" key="2">
    <source>
        <dbReference type="EMBL" id="HIU53292.1"/>
    </source>
</evidence>
<feature type="compositionally biased region" description="Basic and acidic residues" evidence="1">
    <location>
        <begin position="44"/>
        <end position="54"/>
    </location>
</feature>
<organism evidence="2 3">
    <name type="scientific">Candidatus Scatocola faecipullorum</name>
    <dbReference type="NCBI Taxonomy" id="2840917"/>
    <lineage>
        <taxon>Bacteria</taxon>
        <taxon>Pseudomonadati</taxon>
        <taxon>Pseudomonadota</taxon>
        <taxon>Alphaproteobacteria</taxon>
        <taxon>Rhodospirillales</taxon>
        <taxon>Rhodospirillaceae</taxon>
        <taxon>Rhodospirillaceae incertae sedis</taxon>
        <taxon>Candidatus Scatocola</taxon>
    </lineage>
</organism>
<feature type="compositionally biased region" description="Acidic residues" evidence="1">
    <location>
        <begin position="60"/>
        <end position="70"/>
    </location>
</feature>
<proteinExistence type="predicted"/>
<sequence length="218" mass="23659">MTTTNDVPDTPADSKTEVNENPGEKTLGFSSMNEPATEPTEPETDVKAETDKTPPADTKPEEDEPTEPDYSDVKAPDGYQVDAEVMAEITPVLKELKCSKENAEKLVAAGSMLVKRTLEAQQTALEEQHEAWKKEVLADKELGKPENIAIANRAIDTFGDEGLKEITKAGLGNHPSFVRFCLNIGKAISEDSAVISTGSAKASNRNELGEPMLHFKNM</sequence>
<accession>A0A9D1M464</accession>
<protein>
    <submittedName>
        <fullName evidence="2">Uncharacterized protein</fullName>
    </submittedName>
</protein>
<evidence type="ECO:0000313" key="3">
    <source>
        <dbReference type="Proteomes" id="UP000824107"/>
    </source>
</evidence>